<sequence>MTDPNVAADDKGAAVTAVALKLPPFWPQDQEVWFAQVEAQFETRNITQEQTKFAYVVAALTPEYALEVRDLIINPPAQDQYKAFRAELIKRTSESEQKRLHQLLRAEELGDRKPSQLLRRMRQLLGDRTLGESILKQLFLQRLPTNVQLILASMGDTATVEQLAVTADKIVEVHSEPAVSTLASATSKPSATASESSDLEAQVAALTKQVEALTRQLQERTPAARGRRPSRRSSSKSMDSRERKPRSSSPHAGKECYYHWRWGDKARICVPPCSFNQSNSNASE</sequence>
<feature type="compositionally biased region" description="Basic residues" evidence="1">
    <location>
        <begin position="225"/>
        <end position="234"/>
    </location>
</feature>
<feature type="compositionally biased region" description="Low complexity" evidence="1">
    <location>
        <begin position="180"/>
        <end position="196"/>
    </location>
</feature>
<evidence type="ECO:0000256" key="1">
    <source>
        <dbReference type="SAM" id="MobiDB-lite"/>
    </source>
</evidence>
<dbReference type="Pfam" id="PF23055">
    <property type="entry name" value="DUF7041"/>
    <property type="match status" value="1"/>
</dbReference>
<dbReference type="Proteomes" id="UP001152320">
    <property type="component" value="Unassembled WGS sequence"/>
</dbReference>
<evidence type="ECO:0000313" key="4">
    <source>
        <dbReference type="Proteomes" id="UP001152320"/>
    </source>
</evidence>
<feature type="region of interest" description="Disordered" evidence="1">
    <location>
        <begin position="216"/>
        <end position="254"/>
    </location>
</feature>
<dbReference type="InterPro" id="IPR055469">
    <property type="entry name" value="DUF7041"/>
</dbReference>
<organism evidence="3 4">
    <name type="scientific">Holothuria leucospilota</name>
    <name type="common">Black long sea cucumber</name>
    <name type="synonym">Mertensiothuria leucospilota</name>
    <dbReference type="NCBI Taxonomy" id="206669"/>
    <lineage>
        <taxon>Eukaryota</taxon>
        <taxon>Metazoa</taxon>
        <taxon>Echinodermata</taxon>
        <taxon>Eleutherozoa</taxon>
        <taxon>Echinozoa</taxon>
        <taxon>Holothuroidea</taxon>
        <taxon>Aspidochirotacea</taxon>
        <taxon>Aspidochirotida</taxon>
        <taxon>Holothuriidae</taxon>
        <taxon>Holothuria</taxon>
    </lineage>
</organism>
<protein>
    <recommendedName>
        <fullName evidence="2">DUF7041 domain-containing protein</fullName>
    </recommendedName>
</protein>
<dbReference type="OrthoDB" id="10048650at2759"/>
<gene>
    <name evidence="3" type="ORF">HOLleu_43031</name>
</gene>
<evidence type="ECO:0000259" key="2">
    <source>
        <dbReference type="Pfam" id="PF23055"/>
    </source>
</evidence>
<feature type="region of interest" description="Disordered" evidence="1">
    <location>
        <begin position="180"/>
        <end position="199"/>
    </location>
</feature>
<proteinExistence type="predicted"/>
<evidence type="ECO:0000313" key="3">
    <source>
        <dbReference type="EMBL" id="KAJ8018788.1"/>
    </source>
</evidence>
<name>A0A9Q0Y9Z8_HOLLE</name>
<comment type="caution">
    <text evidence="3">The sequence shown here is derived from an EMBL/GenBank/DDBJ whole genome shotgun (WGS) entry which is preliminary data.</text>
</comment>
<dbReference type="AlphaFoldDB" id="A0A9Q0Y9Z8"/>
<dbReference type="EMBL" id="JAIZAY010000190">
    <property type="protein sequence ID" value="KAJ8018788.1"/>
    <property type="molecule type" value="Genomic_DNA"/>
</dbReference>
<accession>A0A9Q0Y9Z8</accession>
<dbReference type="PANTHER" id="PTHR33327">
    <property type="entry name" value="ENDONUCLEASE"/>
    <property type="match status" value="1"/>
</dbReference>
<dbReference type="PANTHER" id="PTHR33327:SF3">
    <property type="entry name" value="RNA-DIRECTED DNA POLYMERASE"/>
    <property type="match status" value="1"/>
</dbReference>
<reference evidence="3" key="1">
    <citation type="submission" date="2021-10" db="EMBL/GenBank/DDBJ databases">
        <title>Tropical sea cucumber genome reveals ecological adaptation and Cuvierian tubules defense mechanism.</title>
        <authorList>
            <person name="Chen T."/>
        </authorList>
    </citation>
    <scope>NUCLEOTIDE SEQUENCE</scope>
    <source>
        <strain evidence="3">Nanhai2018</strain>
        <tissue evidence="3">Muscle</tissue>
    </source>
</reference>
<keyword evidence="4" id="KW-1185">Reference proteome</keyword>
<feature type="domain" description="DUF7041" evidence="2">
    <location>
        <begin position="22"/>
        <end position="104"/>
    </location>
</feature>